<evidence type="ECO:0000313" key="2">
    <source>
        <dbReference type="Proteomes" id="UP000610303"/>
    </source>
</evidence>
<dbReference type="EMBL" id="BMRJ01000002">
    <property type="protein sequence ID" value="GGR29466.1"/>
    <property type="molecule type" value="Genomic_DNA"/>
</dbReference>
<reference evidence="1" key="1">
    <citation type="journal article" date="2014" name="Int. J. Syst. Evol. Microbiol.">
        <title>Complete genome sequence of Corynebacterium casei LMG S-19264T (=DSM 44701T), isolated from a smear-ripened cheese.</title>
        <authorList>
            <consortium name="US DOE Joint Genome Institute (JGI-PGF)"/>
            <person name="Walter F."/>
            <person name="Albersmeier A."/>
            <person name="Kalinowski J."/>
            <person name="Ruckert C."/>
        </authorList>
    </citation>
    <scope>NUCLEOTIDE SEQUENCE</scope>
    <source>
        <strain evidence="1">JCM 3346</strain>
    </source>
</reference>
<reference evidence="1" key="2">
    <citation type="submission" date="2020-09" db="EMBL/GenBank/DDBJ databases">
        <authorList>
            <person name="Sun Q."/>
            <person name="Ohkuma M."/>
        </authorList>
    </citation>
    <scope>NUCLEOTIDE SEQUENCE</scope>
    <source>
        <strain evidence="1">JCM 3346</strain>
    </source>
</reference>
<dbReference type="Proteomes" id="UP000610303">
    <property type="component" value="Unassembled WGS sequence"/>
</dbReference>
<comment type="caution">
    <text evidence="1">The sequence shown here is derived from an EMBL/GenBank/DDBJ whole genome shotgun (WGS) entry which is preliminary data.</text>
</comment>
<dbReference type="RefSeq" id="WP_189085608.1">
    <property type="nucleotide sequence ID" value="NZ_BMRJ01000002.1"/>
</dbReference>
<name>A0A918FEG4_AGRME</name>
<evidence type="ECO:0008006" key="3">
    <source>
        <dbReference type="Google" id="ProtNLM"/>
    </source>
</evidence>
<sequence>MAALDELMSSLPIGDIAKKLGVDEATASQAVEQALPALLAGMGANAQDEAGAASLQKAVSKHDPSLVEGGVNLADVDEEDGKKIVKNVFGQNTDQVVQALDQKQGGGAGDLIGKLLPILAPIVLSFLAQQFTKKSAGGEAQGGGIGDLLGGLLGGGGSGSGGSAGGVDLGGLLGGLFGGGSGGGSQAQGGGLGDLLGGLGGLLGGGKR</sequence>
<keyword evidence="2" id="KW-1185">Reference proteome</keyword>
<dbReference type="Pfam" id="PF06078">
    <property type="entry name" value="DUF937"/>
    <property type="match status" value="1"/>
</dbReference>
<dbReference type="AlphaFoldDB" id="A0A918FEG4"/>
<gene>
    <name evidence="1" type="ORF">GCM10010196_24250</name>
</gene>
<organism evidence="1 2">
    <name type="scientific">Agromyces mediolanus</name>
    <name type="common">Corynebacterium mediolanum</name>
    <dbReference type="NCBI Taxonomy" id="41986"/>
    <lineage>
        <taxon>Bacteria</taxon>
        <taxon>Bacillati</taxon>
        <taxon>Actinomycetota</taxon>
        <taxon>Actinomycetes</taxon>
        <taxon>Micrococcales</taxon>
        <taxon>Microbacteriaceae</taxon>
        <taxon>Agromyces</taxon>
    </lineage>
</organism>
<accession>A0A918FEG4</accession>
<proteinExistence type="predicted"/>
<evidence type="ECO:0000313" key="1">
    <source>
        <dbReference type="EMBL" id="GGR29466.1"/>
    </source>
</evidence>
<dbReference type="InterPro" id="IPR009282">
    <property type="entry name" value="DUF937"/>
</dbReference>
<protein>
    <recommendedName>
        <fullName evidence="3">DUF937 domain-containing protein</fullName>
    </recommendedName>
</protein>